<gene>
    <name evidence="2" type="ORF">QWZ10_17535</name>
</gene>
<keyword evidence="3" id="KW-1185">Reference proteome</keyword>
<evidence type="ECO:0000259" key="1">
    <source>
        <dbReference type="Pfam" id="PF04577"/>
    </source>
</evidence>
<organism evidence="2 3">
    <name type="scientific">Paracoccus cavernae</name>
    <dbReference type="NCBI Taxonomy" id="1571207"/>
    <lineage>
        <taxon>Bacteria</taxon>
        <taxon>Pseudomonadati</taxon>
        <taxon>Pseudomonadota</taxon>
        <taxon>Alphaproteobacteria</taxon>
        <taxon>Rhodobacterales</taxon>
        <taxon>Paracoccaceae</taxon>
        <taxon>Paracoccus</taxon>
    </lineage>
</organism>
<reference evidence="3" key="1">
    <citation type="journal article" date="2019" name="Int. J. Syst. Evol. Microbiol.">
        <title>The Global Catalogue of Microorganisms (GCM) 10K type strain sequencing project: providing services to taxonomists for standard genome sequencing and annotation.</title>
        <authorList>
            <consortium name="The Broad Institute Genomics Platform"/>
            <consortium name="The Broad Institute Genome Sequencing Center for Infectious Disease"/>
            <person name="Wu L."/>
            <person name="Ma J."/>
        </authorList>
    </citation>
    <scope>NUCLEOTIDE SEQUENCE [LARGE SCALE GENOMIC DNA]</scope>
    <source>
        <strain evidence="3">CECT 8482</strain>
    </source>
</reference>
<sequence>MYLPYGLGSASDPADYELPLTAYRNGTVYPADDYQIPRGQPMGVLDQDARPVRISGLERYRNILLGEPAANGEPVAFIDEEVIFAGYISHHYGHFLLETLSRLWAYKESELRIVWAAGRNLTEWSHKLLRFLSVPHKRHLILRQPTRFAKIWVPAPGYIIPDHFHYRQKDALATVQGRLGEDKIYLTRQSFTGGFYHIDGEAELTARLRDKGWKIVTPEGLPIAEQVGFFANARVIAGVEGSALHTCVLCKDMKARMLTLRRPKPNRNYDTIARTMGITHQGLPAHIVDDPANPKRAMIVDPAATAALLEERAER</sequence>
<evidence type="ECO:0000313" key="3">
    <source>
        <dbReference type="Proteomes" id="UP001243846"/>
    </source>
</evidence>
<dbReference type="EMBL" id="JAUFRC010000001">
    <property type="protein sequence ID" value="MDN3713098.1"/>
    <property type="molecule type" value="Genomic_DNA"/>
</dbReference>
<dbReference type="Pfam" id="PF04577">
    <property type="entry name" value="Glyco_transf_61"/>
    <property type="match status" value="1"/>
</dbReference>
<protein>
    <submittedName>
        <fullName evidence="2">Glycosyltransferase 61 family protein</fullName>
    </submittedName>
</protein>
<dbReference type="Proteomes" id="UP001243846">
    <property type="component" value="Unassembled WGS sequence"/>
</dbReference>
<comment type="caution">
    <text evidence="2">The sequence shown here is derived from an EMBL/GenBank/DDBJ whole genome shotgun (WGS) entry which is preliminary data.</text>
</comment>
<feature type="domain" description="Glycosyltransferase 61 catalytic" evidence="1">
    <location>
        <begin position="92"/>
        <end position="252"/>
    </location>
</feature>
<evidence type="ECO:0000313" key="2">
    <source>
        <dbReference type="EMBL" id="MDN3713098.1"/>
    </source>
</evidence>
<dbReference type="InterPro" id="IPR049625">
    <property type="entry name" value="Glyco_transf_61_cat"/>
</dbReference>
<name>A0ABT8D8J1_9RHOB</name>
<proteinExistence type="predicted"/>
<accession>A0ABT8D8J1</accession>
<dbReference type="RefSeq" id="WP_377686528.1">
    <property type="nucleotide sequence ID" value="NZ_JBHMDZ010000016.1"/>
</dbReference>